<evidence type="ECO:0000259" key="3">
    <source>
        <dbReference type="Pfam" id="PF01408"/>
    </source>
</evidence>
<dbReference type="PANTHER" id="PTHR42840">
    <property type="entry name" value="NAD(P)-BINDING ROSSMANN-FOLD SUPERFAMILY PROTEIN-RELATED"/>
    <property type="match status" value="1"/>
</dbReference>
<dbReference type="GO" id="GO:0050112">
    <property type="term" value="F:inositol 2-dehydrogenase (NAD+) activity"/>
    <property type="evidence" value="ECO:0007669"/>
    <property type="project" value="UniProtKB-EC"/>
</dbReference>
<evidence type="ECO:0000259" key="4">
    <source>
        <dbReference type="Pfam" id="PF22725"/>
    </source>
</evidence>
<dbReference type="Gene3D" id="3.30.360.10">
    <property type="entry name" value="Dihydrodipicolinate Reductase, domain 2"/>
    <property type="match status" value="1"/>
</dbReference>
<dbReference type="Pfam" id="PF22725">
    <property type="entry name" value="GFO_IDH_MocA_C3"/>
    <property type="match status" value="1"/>
</dbReference>
<keyword evidence="6" id="KW-1185">Reference proteome</keyword>
<reference evidence="5 6" key="1">
    <citation type="journal article" date="2019" name="bioRxiv">
        <title>Bacteria contribute to plant secondary compound degradation in a generalist herbivore system.</title>
        <authorList>
            <person name="Francoeur C.B."/>
            <person name="Khadempour L."/>
            <person name="Moreira-Soto R.D."/>
            <person name="Gotting K."/>
            <person name="Book A.J."/>
            <person name="Pinto-Tomas A.A."/>
            <person name="Keefover-Ring K."/>
            <person name="Currie C.R."/>
        </authorList>
    </citation>
    <scope>NUCLEOTIDE SEQUENCE [LARGE SCALE GENOMIC DNA]</scope>
    <source>
        <strain evidence="5">Acro-835</strain>
    </source>
</reference>
<dbReference type="InterPro" id="IPR030827">
    <property type="entry name" value="Myo_inos_IolG"/>
</dbReference>
<dbReference type="EMBL" id="VWXF01000010">
    <property type="protein sequence ID" value="NIF23843.1"/>
    <property type="molecule type" value="Genomic_DNA"/>
</dbReference>
<dbReference type="PANTHER" id="PTHR42840:SF3">
    <property type="entry name" value="BINDING ROSSMANN FOLD OXIDOREDUCTASE, PUTATIVE (AFU_ORTHOLOGUE AFUA_2G10240)-RELATED"/>
    <property type="match status" value="1"/>
</dbReference>
<protein>
    <submittedName>
        <fullName evidence="5">Inositol 2-dehydrogenase</fullName>
        <ecNumber evidence="5">1.1.1.18</ecNumber>
    </submittedName>
</protein>
<dbReference type="NCBIfam" id="TIGR04380">
    <property type="entry name" value="myo_inos_iolG"/>
    <property type="match status" value="1"/>
</dbReference>
<dbReference type="SUPFAM" id="SSF51735">
    <property type="entry name" value="NAD(P)-binding Rossmann-fold domains"/>
    <property type="match status" value="1"/>
</dbReference>
<comment type="caution">
    <text evidence="5">The sequence shown here is derived from an EMBL/GenBank/DDBJ whole genome shotgun (WGS) entry which is preliminary data.</text>
</comment>
<evidence type="ECO:0000313" key="6">
    <source>
        <dbReference type="Proteomes" id="UP001515683"/>
    </source>
</evidence>
<feature type="domain" description="GFO/IDH/MocA-like oxidoreductase" evidence="4">
    <location>
        <begin position="128"/>
        <end position="248"/>
    </location>
</feature>
<dbReference type="InterPro" id="IPR000683">
    <property type="entry name" value="Gfo/Idh/MocA-like_OxRdtase_N"/>
</dbReference>
<proteinExistence type="inferred from homology"/>
<evidence type="ECO:0000313" key="5">
    <source>
        <dbReference type="EMBL" id="NIF23843.1"/>
    </source>
</evidence>
<dbReference type="Gene3D" id="3.40.50.720">
    <property type="entry name" value="NAD(P)-binding Rossmann-like Domain"/>
    <property type="match status" value="1"/>
</dbReference>
<dbReference type="SUPFAM" id="SSF55347">
    <property type="entry name" value="Glyceraldehyde-3-phosphate dehydrogenase-like, C-terminal domain"/>
    <property type="match status" value="1"/>
</dbReference>
<accession>A0ABX0RER4</accession>
<comment type="similarity">
    <text evidence="1">Belongs to the Gfo/Idh/MocA family.</text>
</comment>
<evidence type="ECO:0000256" key="2">
    <source>
        <dbReference type="ARBA" id="ARBA00023002"/>
    </source>
</evidence>
<feature type="domain" description="Gfo/Idh/MocA-like oxidoreductase N-terminal" evidence="3">
    <location>
        <begin position="2"/>
        <end position="120"/>
    </location>
</feature>
<dbReference type="InterPro" id="IPR055170">
    <property type="entry name" value="GFO_IDH_MocA-like_dom"/>
</dbReference>
<organism evidence="5 6">
    <name type="scientific">Candidatus Pantoea multigeneris</name>
    <dbReference type="NCBI Taxonomy" id="2608357"/>
    <lineage>
        <taxon>Bacteria</taxon>
        <taxon>Pseudomonadati</taxon>
        <taxon>Pseudomonadota</taxon>
        <taxon>Gammaproteobacteria</taxon>
        <taxon>Enterobacterales</taxon>
        <taxon>Erwiniaceae</taxon>
        <taxon>Pantoea</taxon>
    </lineage>
</organism>
<name>A0ABX0RER4_9GAMM</name>
<sequence>MIRVAILGAGRIGHVHAANVARHKDATLVTIADPFISNAQALAATWGGTAIADPLEAINHPDIDAVVIGTPTHTHVELMLAAAKAGKAVLCEKPVDLDIHKALAADKALGEQRKKVMLGFNRRFDPGFAEIKQRIQRGDIGDLHQVIITSRDPGLAPMGYLETSGGIFRDMVIHDFDLARWILGEEPTEVFAVGSRLFEPELEALGDYDTVMVQMRTASGKQCQINCSRQAVYGYDQRLEVFGSAGMLLNDNLRETTVRHYSAQETETRGPLLNFFMQRYTDAYRLEMEAFISAIKEGVALPTTVFDGCQALRLADAAQLSADTHAVVKLNEGAKDA</sequence>
<gene>
    <name evidence="5" type="primary">iolG</name>
    <name evidence="5" type="ORF">F3J40_19870</name>
</gene>
<keyword evidence="2 5" id="KW-0560">Oxidoreductase</keyword>
<dbReference type="RefSeq" id="WP_167017425.1">
    <property type="nucleotide sequence ID" value="NZ_VWXF01000010.1"/>
</dbReference>
<evidence type="ECO:0000256" key="1">
    <source>
        <dbReference type="ARBA" id="ARBA00010928"/>
    </source>
</evidence>
<dbReference type="InterPro" id="IPR036291">
    <property type="entry name" value="NAD(P)-bd_dom_sf"/>
</dbReference>
<dbReference type="Proteomes" id="UP001515683">
    <property type="component" value="Unassembled WGS sequence"/>
</dbReference>
<dbReference type="EC" id="1.1.1.18" evidence="5"/>
<dbReference type="Pfam" id="PF01408">
    <property type="entry name" value="GFO_IDH_MocA"/>
    <property type="match status" value="1"/>
</dbReference>